<evidence type="ECO:0000256" key="1">
    <source>
        <dbReference type="ARBA" id="ARBA00004141"/>
    </source>
</evidence>
<dbReference type="AlphaFoldDB" id="A0A073KC51"/>
<comment type="subcellular location">
    <subcellularLocation>
        <location evidence="1">Membrane</location>
        <topology evidence="1">Multi-pass membrane protein</topology>
    </subcellularLocation>
</comment>
<keyword evidence="3 5" id="KW-1133">Transmembrane helix</keyword>
<dbReference type="eggNOG" id="ENOG5032VBI">
    <property type="taxonomic scope" value="Bacteria"/>
</dbReference>
<evidence type="ECO:0000256" key="4">
    <source>
        <dbReference type="ARBA" id="ARBA00023136"/>
    </source>
</evidence>
<keyword evidence="2 5" id="KW-0812">Transmembrane</keyword>
<evidence type="ECO:0000256" key="5">
    <source>
        <dbReference type="SAM" id="Phobius"/>
    </source>
</evidence>
<feature type="transmembrane region" description="Helical" evidence="5">
    <location>
        <begin position="71"/>
        <end position="93"/>
    </location>
</feature>
<feature type="transmembrane region" description="Helical" evidence="5">
    <location>
        <begin position="42"/>
        <end position="65"/>
    </location>
</feature>
<organism evidence="6 7">
    <name type="scientific">Bacillus gaemokensis</name>
    <dbReference type="NCBI Taxonomy" id="574375"/>
    <lineage>
        <taxon>Bacteria</taxon>
        <taxon>Bacillati</taxon>
        <taxon>Bacillota</taxon>
        <taxon>Bacilli</taxon>
        <taxon>Bacillales</taxon>
        <taxon>Bacillaceae</taxon>
        <taxon>Bacillus</taxon>
        <taxon>Bacillus cereus group</taxon>
    </lineage>
</organism>
<sequence>MKGNNVLSSLSYFSIFFAPFLLPIIIYFVAEEEVKCHAKKALWTHLIPYVTIFIGFLVSGALSFSTLTENTIGISLIGTFVIAFAASIYYFIWNIVKGVKVLKEI</sequence>
<name>A0A073KC51_9BACI</name>
<proteinExistence type="predicted"/>
<dbReference type="InterPro" id="IPR019109">
    <property type="entry name" value="MamF_MmsF"/>
</dbReference>
<dbReference type="STRING" id="574375.AZF08_15925"/>
<accession>A0A073KC51</accession>
<dbReference type="EMBL" id="JOTM01000010">
    <property type="protein sequence ID" value="KEK24027.1"/>
    <property type="molecule type" value="Genomic_DNA"/>
</dbReference>
<evidence type="ECO:0000256" key="2">
    <source>
        <dbReference type="ARBA" id="ARBA00022692"/>
    </source>
</evidence>
<reference evidence="6 7" key="1">
    <citation type="submission" date="2014-06" db="EMBL/GenBank/DDBJ databases">
        <title>Draft genome sequence of Bacillus gaemokensis JCM 15801 (MCCC 1A00707).</title>
        <authorList>
            <person name="Lai Q."/>
            <person name="Liu Y."/>
            <person name="Shao Z."/>
        </authorList>
    </citation>
    <scope>NUCLEOTIDE SEQUENCE [LARGE SCALE GENOMIC DNA]</scope>
    <source>
        <strain evidence="6 7">JCM 15801</strain>
    </source>
</reference>
<evidence type="ECO:0000313" key="6">
    <source>
        <dbReference type="EMBL" id="KEK24027.1"/>
    </source>
</evidence>
<dbReference type="Pfam" id="PF09685">
    <property type="entry name" value="MamF_MmsF"/>
    <property type="match status" value="1"/>
</dbReference>
<comment type="caution">
    <text evidence="6">The sequence shown here is derived from an EMBL/GenBank/DDBJ whole genome shotgun (WGS) entry which is preliminary data.</text>
</comment>
<dbReference type="Proteomes" id="UP000027778">
    <property type="component" value="Unassembled WGS sequence"/>
</dbReference>
<keyword evidence="7" id="KW-1185">Reference proteome</keyword>
<evidence type="ECO:0000256" key="3">
    <source>
        <dbReference type="ARBA" id="ARBA00022989"/>
    </source>
</evidence>
<gene>
    <name evidence="6" type="ORF">BAGA_04785</name>
</gene>
<dbReference type="OrthoDB" id="2328241at2"/>
<protein>
    <submittedName>
        <fullName evidence="6">Membrane protein</fullName>
    </submittedName>
</protein>
<keyword evidence="4 5" id="KW-0472">Membrane</keyword>
<dbReference type="RefSeq" id="WP_033674883.1">
    <property type="nucleotide sequence ID" value="NZ_JOTM01000010.1"/>
</dbReference>
<feature type="transmembrane region" description="Helical" evidence="5">
    <location>
        <begin position="12"/>
        <end position="30"/>
    </location>
</feature>
<evidence type="ECO:0000313" key="7">
    <source>
        <dbReference type="Proteomes" id="UP000027778"/>
    </source>
</evidence>